<feature type="domain" description="ABC transporter" evidence="5">
    <location>
        <begin position="18"/>
        <end position="262"/>
    </location>
</feature>
<dbReference type="InterPro" id="IPR017871">
    <property type="entry name" value="ABC_transporter-like_CS"/>
</dbReference>
<dbReference type="SUPFAM" id="SSF52540">
    <property type="entry name" value="P-loop containing nucleoside triphosphate hydrolases"/>
    <property type="match status" value="1"/>
</dbReference>
<dbReference type="EMBL" id="JBHSDJ010000122">
    <property type="protein sequence ID" value="MFC4248424.1"/>
    <property type="molecule type" value="Genomic_DNA"/>
</dbReference>
<proteinExistence type="inferred from homology"/>
<dbReference type="NCBIfam" id="TIGR01727">
    <property type="entry name" value="oligo_HPY"/>
    <property type="match status" value="1"/>
</dbReference>
<comment type="caution">
    <text evidence="6">The sequence shown here is derived from an EMBL/GenBank/DDBJ whole genome shotgun (WGS) entry which is preliminary data.</text>
</comment>
<dbReference type="InterPro" id="IPR003593">
    <property type="entry name" value="AAA+_ATPase"/>
</dbReference>
<protein>
    <submittedName>
        <fullName evidence="6">ABC transporter ATP-binding protein</fullName>
    </submittedName>
</protein>
<keyword evidence="4 6" id="KW-0067">ATP-binding</keyword>
<accession>A0ABD5P326</accession>
<dbReference type="CDD" id="cd03257">
    <property type="entry name" value="ABC_NikE_OppD_transporters"/>
    <property type="match status" value="1"/>
</dbReference>
<dbReference type="InterPro" id="IPR013563">
    <property type="entry name" value="Oligopep_ABC_C"/>
</dbReference>
<evidence type="ECO:0000256" key="2">
    <source>
        <dbReference type="ARBA" id="ARBA00022448"/>
    </source>
</evidence>
<sequence>MSKTTLDMDDAGEDTAVLEVEHLQKYFTSGGRIDRLFGEQKTIQAVEDVSFHLAENETLALIGESGCGKSTVAKTLIGIHEPTDGTIRFNGEPMTPEKVRTSPIQLIFQDSSESLNQKKTVGSILATPLKLNGDNDPDERIDELLTKVGLDPSVKNRHPGTFSGGQKQRIAIARALASDPELLIADEPVSGLDVSVQAKIINLLDELTSEMGVSLLVISHNLGVVRTISDRVHIMYMGEIVEKGDTEDVFEHPAHPYTRALLSSIHVPDPSVTMDRVELSGELPDPSDPPTGCRFSTRCPQYIGSVCEDVNPELTEESSNPEWPIRGDNHCSACHKHDE</sequence>
<organism evidence="6 7">
    <name type="scientific">Natribaculum luteum</name>
    <dbReference type="NCBI Taxonomy" id="1586232"/>
    <lineage>
        <taxon>Archaea</taxon>
        <taxon>Methanobacteriati</taxon>
        <taxon>Methanobacteriota</taxon>
        <taxon>Stenosarchaea group</taxon>
        <taxon>Halobacteria</taxon>
        <taxon>Halobacteriales</taxon>
        <taxon>Natrialbaceae</taxon>
        <taxon>Natribaculum</taxon>
    </lineage>
</organism>
<dbReference type="Pfam" id="PF08352">
    <property type="entry name" value="oligo_HPY"/>
    <property type="match status" value="1"/>
</dbReference>
<dbReference type="Gene3D" id="3.40.50.300">
    <property type="entry name" value="P-loop containing nucleotide triphosphate hydrolases"/>
    <property type="match status" value="1"/>
</dbReference>
<evidence type="ECO:0000256" key="4">
    <source>
        <dbReference type="ARBA" id="ARBA00022840"/>
    </source>
</evidence>
<comment type="similarity">
    <text evidence="1">Belongs to the ABC transporter superfamily.</text>
</comment>
<dbReference type="InterPro" id="IPR050319">
    <property type="entry name" value="ABC_transp_ATP-bind"/>
</dbReference>
<dbReference type="InterPro" id="IPR027417">
    <property type="entry name" value="P-loop_NTPase"/>
</dbReference>
<dbReference type="PROSITE" id="PS00211">
    <property type="entry name" value="ABC_TRANSPORTER_1"/>
    <property type="match status" value="1"/>
</dbReference>
<evidence type="ECO:0000313" key="6">
    <source>
        <dbReference type="EMBL" id="MFC4248424.1"/>
    </source>
</evidence>
<dbReference type="SMART" id="SM00382">
    <property type="entry name" value="AAA"/>
    <property type="match status" value="1"/>
</dbReference>
<keyword evidence="2" id="KW-0813">Transport</keyword>
<dbReference type="GeneID" id="71852922"/>
<dbReference type="GO" id="GO:0005524">
    <property type="term" value="F:ATP binding"/>
    <property type="evidence" value="ECO:0007669"/>
    <property type="project" value="UniProtKB-KW"/>
</dbReference>
<dbReference type="PANTHER" id="PTHR43776:SF7">
    <property type="entry name" value="D,D-DIPEPTIDE TRANSPORT ATP-BINDING PROTEIN DDPF-RELATED"/>
    <property type="match status" value="1"/>
</dbReference>
<dbReference type="GO" id="GO:0055085">
    <property type="term" value="P:transmembrane transport"/>
    <property type="evidence" value="ECO:0007669"/>
    <property type="project" value="UniProtKB-ARBA"/>
</dbReference>
<dbReference type="PANTHER" id="PTHR43776">
    <property type="entry name" value="TRANSPORT ATP-BINDING PROTEIN"/>
    <property type="match status" value="1"/>
</dbReference>
<dbReference type="RefSeq" id="WP_246972271.1">
    <property type="nucleotide sequence ID" value="NZ_CP095397.1"/>
</dbReference>
<dbReference type="Pfam" id="PF00005">
    <property type="entry name" value="ABC_tran"/>
    <property type="match status" value="1"/>
</dbReference>
<name>A0ABD5P326_9EURY</name>
<dbReference type="Proteomes" id="UP001595821">
    <property type="component" value="Unassembled WGS sequence"/>
</dbReference>
<reference evidence="6 7" key="1">
    <citation type="journal article" date="2014" name="Int. J. Syst. Evol. Microbiol.">
        <title>Complete genome sequence of Corynebacterium casei LMG S-19264T (=DSM 44701T), isolated from a smear-ripened cheese.</title>
        <authorList>
            <consortium name="US DOE Joint Genome Institute (JGI-PGF)"/>
            <person name="Walter F."/>
            <person name="Albersmeier A."/>
            <person name="Kalinowski J."/>
            <person name="Ruckert C."/>
        </authorList>
    </citation>
    <scope>NUCLEOTIDE SEQUENCE [LARGE SCALE GENOMIC DNA]</scope>
    <source>
        <strain evidence="6 7">IBRC-M 10912</strain>
    </source>
</reference>
<dbReference type="AlphaFoldDB" id="A0ABD5P326"/>
<dbReference type="PROSITE" id="PS50893">
    <property type="entry name" value="ABC_TRANSPORTER_2"/>
    <property type="match status" value="1"/>
</dbReference>
<evidence type="ECO:0000256" key="1">
    <source>
        <dbReference type="ARBA" id="ARBA00005417"/>
    </source>
</evidence>
<dbReference type="InterPro" id="IPR003439">
    <property type="entry name" value="ABC_transporter-like_ATP-bd"/>
</dbReference>
<gene>
    <name evidence="6" type="ORF">ACFOZ7_16040</name>
</gene>
<keyword evidence="3" id="KW-0547">Nucleotide-binding</keyword>
<evidence type="ECO:0000259" key="5">
    <source>
        <dbReference type="PROSITE" id="PS50893"/>
    </source>
</evidence>
<dbReference type="FunFam" id="3.40.50.300:FF:000016">
    <property type="entry name" value="Oligopeptide ABC transporter ATP-binding component"/>
    <property type="match status" value="1"/>
</dbReference>
<evidence type="ECO:0000313" key="7">
    <source>
        <dbReference type="Proteomes" id="UP001595821"/>
    </source>
</evidence>
<evidence type="ECO:0000256" key="3">
    <source>
        <dbReference type="ARBA" id="ARBA00022741"/>
    </source>
</evidence>